<evidence type="ECO:0000313" key="1">
    <source>
        <dbReference type="Proteomes" id="UP000492821"/>
    </source>
</evidence>
<name>A0A7E4ZX02_PANRE</name>
<dbReference type="WBParaSite" id="Pan_g22712.t1">
    <property type="protein sequence ID" value="Pan_g22712.t1"/>
    <property type="gene ID" value="Pan_g22712"/>
</dbReference>
<reference evidence="2" key="2">
    <citation type="submission" date="2020-10" db="UniProtKB">
        <authorList>
            <consortium name="WormBaseParasite"/>
        </authorList>
    </citation>
    <scope>IDENTIFICATION</scope>
</reference>
<proteinExistence type="predicted"/>
<keyword evidence="1" id="KW-1185">Reference proteome</keyword>
<dbReference type="AlphaFoldDB" id="A0A7E4ZX02"/>
<evidence type="ECO:0000313" key="2">
    <source>
        <dbReference type="WBParaSite" id="Pan_g22712.t1"/>
    </source>
</evidence>
<dbReference type="Proteomes" id="UP000492821">
    <property type="component" value="Unassembled WGS sequence"/>
</dbReference>
<reference evidence="1" key="1">
    <citation type="journal article" date="2013" name="Genetics">
        <title>The draft genome and transcriptome of Panagrellus redivivus are shaped by the harsh demands of a free-living lifestyle.</title>
        <authorList>
            <person name="Srinivasan J."/>
            <person name="Dillman A.R."/>
            <person name="Macchietto M.G."/>
            <person name="Heikkinen L."/>
            <person name="Lakso M."/>
            <person name="Fracchia K.M."/>
            <person name="Antoshechkin I."/>
            <person name="Mortazavi A."/>
            <person name="Wong G."/>
            <person name="Sternberg P.W."/>
        </authorList>
    </citation>
    <scope>NUCLEOTIDE SEQUENCE [LARGE SCALE GENOMIC DNA]</scope>
    <source>
        <strain evidence="1">MT8872</strain>
    </source>
</reference>
<sequence length="142" mass="16413">MLKQGDVFRVCKILYLDCQRPRKYQETLELICGSYTKLEICGSYPWRLLIGLIRPKVSTVEMGSGIKLAKNEVDVFVNQLFTKMSNQSLDVHVTGKKMVKLLPRLKIMARAFMHQRRRDGLKVAYIKIDFTHRAISSHLIEG</sequence>
<accession>A0A7E4ZX02</accession>
<protein>
    <submittedName>
        <fullName evidence="2">Ribosomal_S10 domain-containing protein</fullName>
    </submittedName>
</protein>
<organism evidence="1 2">
    <name type="scientific">Panagrellus redivivus</name>
    <name type="common">Microworm</name>
    <dbReference type="NCBI Taxonomy" id="6233"/>
    <lineage>
        <taxon>Eukaryota</taxon>
        <taxon>Metazoa</taxon>
        <taxon>Ecdysozoa</taxon>
        <taxon>Nematoda</taxon>
        <taxon>Chromadorea</taxon>
        <taxon>Rhabditida</taxon>
        <taxon>Tylenchina</taxon>
        <taxon>Panagrolaimomorpha</taxon>
        <taxon>Panagrolaimoidea</taxon>
        <taxon>Panagrolaimidae</taxon>
        <taxon>Panagrellus</taxon>
    </lineage>
</organism>